<gene>
    <name evidence="2" type="ORF">UMAG_03746</name>
</gene>
<organism evidence="2 3">
    <name type="scientific">Mycosarcoma maydis</name>
    <name type="common">Corn smut fungus</name>
    <name type="synonym">Ustilago maydis</name>
    <dbReference type="NCBI Taxonomy" id="5270"/>
    <lineage>
        <taxon>Eukaryota</taxon>
        <taxon>Fungi</taxon>
        <taxon>Dikarya</taxon>
        <taxon>Basidiomycota</taxon>
        <taxon>Ustilaginomycotina</taxon>
        <taxon>Ustilaginomycetes</taxon>
        <taxon>Ustilaginales</taxon>
        <taxon>Ustilaginaceae</taxon>
        <taxon>Mycosarcoma</taxon>
    </lineage>
</organism>
<dbReference type="KEGG" id="uma:UMAG_03746"/>
<name>A0A0D1DX51_MYCMD</name>
<dbReference type="VEuPathDB" id="FungiDB:UMAG_03746"/>
<dbReference type="EMBL" id="CM003149">
    <property type="protein sequence ID" value="KIS68166.1"/>
    <property type="molecule type" value="Genomic_DNA"/>
</dbReference>
<reference evidence="2 3" key="1">
    <citation type="journal article" date="2006" name="Nature">
        <title>Insights from the genome of the biotrophic fungal plant pathogen Ustilago maydis.</title>
        <authorList>
            <person name="Kamper J."/>
            <person name="Kahmann R."/>
            <person name="Bolker M."/>
            <person name="Ma L.J."/>
            <person name="Brefort T."/>
            <person name="Saville B.J."/>
            <person name="Banuett F."/>
            <person name="Kronstad J.W."/>
            <person name="Gold S.E."/>
            <person name="Muller O."/>
            <person name="Perlin M.H."/>
            <person name="Wosten H.A."/>
            <person name="de Vries R."/>
            <person name="Ruiz-Herrera J."/>
            <person name="Reynaga-Pena C.G."/>
            <person name="Snetselaar K."/>
            <person name="McCann M."/>
            <person name="Perez-Martin J."/>
            <person name="Feldbrugge M."/>
            <person name="Basse C.W."/>
            <person name="Steinberg G."/>
            <person name="Ibeas J.I."/>
            <person name="Holloman W."/>
            <person name="Guzman P."/>
            <person name="Farman M."/>
            <person name="Stajich J.E."/>
            <person name="Sentandreu R."/>
            <person name="Gonzalez-Prieto J.M."/>
            <person name="Kennell J.C."/>
            <person name="Molina L."/>
            <person name="Schirawski J."/>
            <person name="Mendoza-Mendoza A."/>
            <person name="Greilinger D."/>
            <person name="Munch K."/>
            <person name="Rossel N."/>
            <person name="Scherer M."/>
            <person name="Vranes M."/>
            <person name="Ladendorf O."/>
            <person name="Vincon V."/>
            <person name="Fuchs U."/>
            <person name="Sandrock B."/>
            <person name="Meng S."/>
            <person name="Ho E.C."/>
            <person name="Cahill M.J."/>
            <person name="Boyce K.J."/>
            <person name="Klose J."/>
            <person name="Klosterman S.J."/>
            <person name="Deelstra H.J."/>
            <person name="Ortiz-Castellanos L."/>
            <person name="Li W."/>
            <person name="Sanchez-Alonso P."/>
            <person name="Schreier P.H."/>
            <person name="Hauser-Hahn I."/>
            <person name="Vaupel M."/>
            <person name="Koopmann E."/>
            <person name="Friedrich G."/>
            <person name="Voss H."/>
            <person name="Schluter T."/>
            <person name="Margolis J."/>
            <person name="Platt D."/>
            <person name="Swimmer C."/>
            <person name="Gnirke A."/>
            <person name="Chen F."/>
            <person name="Vysotskaia V."/>
            <person name="Mannhaupt G."/>
            <person name="Guldener U."/>
            <person name="Munsterkotter M."/>
            <person name="Haase D."/>
            <person name="Oesterheld M."/>
            <person name="Mewes H.W."/>
            <person name="Mauceli E.W."/>
            <person name="DeCaprio D."/>
            <person name="Wade C.M."/>
            <person name="Butler J."/>
            <person name="Young S."/>
            <person name="Jaffe D.B."/>
            <person name="Calvo S."/>
            <person name="Nusbaum C."/>
            <person name="Galagan J."/>
            <person name="Birren B.W."/>
        </authorList>
    </citation>
    <scope>NUCLEOTIDE SEQUENCE [LARGE SCALE GENOMIC DNA]</scope>
    <source>
        <strain evidence="3">DSM 14603 / FGSC 9021 / UM521</strain>
    </source>
</reference>
<keyword evidence="3" id="KW-1185">Reference proteome</keyword>
<dbReference type="STRING" id="237631.A0A0D1DX51"/>
<dbReference type="OrthoDB" id="2556307at2759"/>
<dbReference type="Proteomes" id="UP000000561">
    <property type="component" value="Chromosome 10"/>
</dbReference>
<feature type="chain" id="PRO_5002229441" evidence="1">
    <location>
        <begin position="27"/>
        <end position="304"/>
    </location>
</feature>
<sequence>MSQRSKSIQFLLFVAILMILASNVFGIGEKSLLSINEELPFPDSPSRGTKEANAAAIRSHAAQFSAADEDPYASDSFDSPEPSSPRYSIMQKVPVLGLARGQQSKLVPYQLSAPLEFHPHPFETFRSSSRRDHLWTLRRVQPGAPPSSTSELLGLLNSHASIRSTYDVKAVPDVLAIGTKYHAVQLRGHGLDVQTLRKLQEAGRPFYAQGANKKVWYFDTKDGTEYTFTDKIKGSDKRIIRNILAPTQQVAIQDPERARERRNDAERTAMVASHYTERERAGVSWFQRASEVARIFLKGRMHGD</sequence>
<evidence type="ECO:0000256" key="1">
    <source>
        <dbReference type="SAM" id="SignalP"/>
    </source>
</evidence>
<protein>
    <submittedName>
        <fullName evidence="2">Uncharacterized protein</fullName>
    </submittedName>
</protein>
<feature type="signal peptide" evidence="1">
    <location>
        <begin position="1"/>
        <end position="26"/>
    </location>
</feature>
<dbReference type="InParanoid" id="A0A0D1DX51"/>
<keyword evidence="1" id="KW-0732">Signal</keyword>
<evidence type="ECO:0000313" key="3">
    <source>
        <dbReference type="Proteomes" id="UP000000561"/>
    </source>
</evidence>
<dbReference type="RefSeq" id="XP_011390199.1">
    <property type="nucleotide sequence ID" value="XM_011391897.1"/>
</dbReference>
<evidence type="ECO:0000313" key="2">
    <source>
        <dbReference type="EMBL" id="KIS68166.1"/>
    </source>
</evidence>
<accession>A0A0D1DX51</accession>
<dbReference type="eggNOG" id="ENOG502RE7V">
    <property type="taxonomic scope" value="Eukaryota"/>
</dbReference>
<dbReference type="AlphaFoldDB" id="A0A0D1DX51"/>
<dbReference type="GeneID" id="23564114"/>
<proteinExistence type="predicted"/>